<dbReference type="Pfam" id="PF06574">
    <property type="entry name" value="FAD_syn"/>
    <property type="match status" value="1"/>
</dbReference>
<dbReference type="NCBIfam" id="NF004162">
    <property type="entry name" value="PRK05627.1-5"/>
    <property type="match status" value="1"/>
</dbReference>
<accession>A0A248TCP8</accession>
<evidence type="ECO:0000256" key="5">
    <source>
        <dbReference type="ARBA" id="ARBA00022679"/>
    </source>
</evidence>
<dbReference type="UniPathway" id="UPA00276">
    <property type="reaction ID" value="UER00406"/>
</dbReference>
<evidence type="ECO:0000256" key="14">
    <source>
        <dbReference type="PIRNR" id="PIRNR004491"/>
    </source>
</evidence>
<evidence type="ECO:0000313" key="16">
    <source>
        <dbReference type="EMBL" id="ASV65912.1"/>
    </source>
</evidence>
<comment type="pathway">
    <text evidence="2 14">Cofactor biosynthesis; FMN biosynthesis; FMN from riboflavin (ATP route): step 1/1.</text>
</comment>
<keyword evidence="4 14" id="KW-0288">FMN</keyword>
<dbReference type="AlphaFoldDB" id="A0A248TCP8"/>
<dbReference type="NCBIfam" id="NF004161">
    <property type="entry name" value="PRK05627.1-4"/>
    <property type="match status" value="1"/>
</dbReference>
<protein>
    <recommendedName>
        <fullName evidence="14">Riboflavin biosynthesis protein</fullName>
    </recommendedName>
    <domain>
        <recommendedName>
            <fullName evidence="14">Riboflavin kinase</fullName>
            <ecNumber evidence="14">2.7.1.26</ecNumber>
        </recommendedName>
        <alternativeName>
            <fullName evidence="14">Flavokinase</fullName>
        </alternativeName>
    </domain>
    <domain>
        <recommendedName>
            <fullName evidence="14">FMN adenylyltransferase</fullName>
            <ecNumber evidence="14">2.7.7.2</ecNumber>
        </recommendedName>
        <alternativeName>
            <fullName evidence="14">FAD pyrophosphorylase</fullName>
        </alternativeName>
        <alternativeName>
            <fullName evidence="14">FAD synthase</fullName>
        </alternativeName>
    </domain>
</protein>
<comment type="similarity">
    <text evidence="14">Belongs to the ribF family.</text>
</comment>
<dbReference type="NCBIfam" id="TIGR00083">
    <property type="entry name" value="ribF"/>
    <property type="match status" value="1"/>
</dbReference>
<dbReference type="SUPFAM" id="SSF52374">
    <property type="entry name" value="Nucleotidylyl transferase"/>
    <property type="match status" value="1"/>
</dbReference>
<dbReference type="FunFam" id="3.40.50.620:FF:000021">
    <property type="entry name" value="Riboflavin biosynthesis protein"/>
    <property type="match status" value="1"/>
</dbReference>
<evidence type="ECO:0000256" key="12">
    <source>
        <dbReference type="ARBA" id="ARBA00047880"/>
    </source>
</evidence>
<dbReference type="RefSeq" id="WP_095369487.1">
    <property type="nucleotide sequence ID" value="NZ_CP022983.1"/>
</dbReference>
<dbReference type="InterPro" id="IPR015864">
    <property type="entry name" value="FAD_synthase"/>
</dbReference>
<dbReference type="InterPro" id="IPR002606">
    <property type="entry name" value="Riboflavin_kinase_bac"/>
</dbReference>
<comment type="pathway">
    <text evidence="1 14">Cofactor biosynthesis; FAD biosynthesis; FAD from FMN: step 1/1.</text>
</comment>
<evidence type="ECO:0000256" key="10">
    <source>
        <dbReference type="ARBA" id="ARBA00022840"/>
    </source>
</evidence>
<keyword evidence="8 14" id="KW-0418">Kinase</keyword>
<evidence type="ECO:0000313" key="17">
    <source>
        <dbReference type="Proteomes" id="UP000215137"/>
    </source>
</evidence>
<dbReference type="GO" id="GO:0003919">
    <property type="term" value="F:FMN adenylyltransferase activity"/>
    <property type="evidence" value="ECO:0007669"/>
    <property type="project" value="UniProtKB-UniRule"/>
</dbReference>
<dbReference type="EMBL" id="CP022983">
    <property type="protein sequence ID" value="ASV65912.1"/>
    <property type="molecule type" value="Genomic_DNA"/>
</dbReference>
<dbReference type="CDD" id="cd02064">
    <property type="entry name" value="FAD_synthetase_N"/>
    <property type="match status" value="1"/>
</dbReference>
<dbReference type="PIRSF" id="PIRSF004491">
    <property type="entry name" value="FAD_Synth"/>
    <property type="match status" value="1"/>
</dbReference>
<keyword evidence="3 14" id="KW-0285">Flavoprotein</keyword>
<dbReference type="Pfam" id="PF01687">
    <property type="entry name" value="Flavokinase"/>
    <property type="match status" value="1"/>
</dbReference>
<keyword evidence="11" id="KW-0511">Multifunctional enzyme</keyword>
<dbReference type="GO" id="GO:0005524">
    <property type="term" value="F:ATP binding"/>
    <property type="evidence" value="ECO:0007669"/>
    <property type="project" value="UniProtKB-UniRule"/>
</dbReference>
<feature type="domain" description="Riboflavin kinase" evidence="15">
    <location>
        <begin position="185"/>
        <end position="311"/>
    </location>
</feature>
<dbReference type="EC" id="2.7.7.2" evidence="14"/>
<dbReference type="GO" id="GO:0006747">
    <property type="term" value="P:FAD biosynthetic process"/>
    <property type="evidence" value="ECO:0007669"/>
    <property type="project" value="UniProtKB-UniRule"/>
</dbReference>
<dbReference type="KEGG" id="bko:CKF48_00380"/>
<dbReference type="InterPro" id="IPR023468">
    <property type="entry name" value="Riboflavin_kinase"/>
</dbReference>
<organism evidence="16 17">
    <name type="scientific">Cytobacillus kochii</name>
    <dbReference type="NCBI Taxonomy" id="859143"/>
    <lineage>
        <taxon>Bacteria</taxon>
        <taxon>Bacillati</taxon>
        <taxon>Bacillota</taxon>
        <taxon>Bacilli</taxon>
        <taxon>Bacillales</taxon>
        <taxon>Bacillaceae</taxon>
        <taxon>Cytobacillus</taxon>
    </lineage>
</organism>
<keyword evidence="10 14" id="KW-0067">ATP-binding</keyword>
<evidence type="ECO:0000256" key="2">
    <source>
        <dbReference type="ARBA" id="ARBA00005201"/>
    </source>
</evidence>
<dbReference type="InterPro" id="IPR023465">
    <property type="entry name" value="Riboflavin_kinase_dom_sf"/>
</dbReference>
<dbReference type="PANTHER" id="PTHR22749">
    <property type="entry name" value="RIBOFLAVIN KINASE/FMN ADENYLYLTRANSFERASE"/>
    <property type="match status" value="1"/>
</dbReference>
<evidence type="ECO:0000256" key="6">
    <source>
        <dbReference type="ARBA" id="ARBA00022695"/>
    </source>
</evidence>
<keyword evidence="7 14" id="KW-0547">Nucleotide-binding</keyword>
<evidence type="ECO:0000259" key="15">
    <source>
        <dbReference type="SMART" id="SM00904"/>
    </source>
</evidence>
<dbReference type="FunFam" id="2.40.30.30:FF:000004">
    <property type="entry name" value="Riboflavin biosynthesis protein"/>
    <property type="match status" value="1"/>
</dbReference>
<dbReference type="GO" id="GO:0008531">
    <property type="term" value="F:riboflavin kinase activity"/>
    <property type="evidence" value="ECO:0007669"/>
    <property type="project" value="UniProtKB-UniRule"/>
</dbReference>
<dbReference type="SMART" id="SM00904">
    <property type="entry name" value="Flavokinase"/>
    <property type="match status" value="1"/>
</dbReference>
<dbReference type="GO" id="GO:0009398">
    <property type="term" value="P:FMN biosynthetic process"/>
    <property type="evidence" value="ECO:0007669"/>
    <property type="project" value="UniProtKB-UniRule"/>
</dbReference>
<dbReference type="Proteomes" id="UP000215137">
    <property type="component" value="Chromosome"/>
</dbReference>
<evidence type="ECO:0000256" key="13">
    <source>
        <dbReference type="ARBA" id="ARBA00049494"/>
    </source>
</evidence>
<evidence type="ECO:0000256" key="8">
    <source>
        <dbReference type="ARBA" id="ARBA00022777"/>
    </source>
</evidence>
<evidence type="ECO:0000256" key="9">
    <source>
        <dbReference type="ARBA" id="ARBA00022827"/>
    </source>
</evidence>
<dbReference type="Gene3D" id="2.40.30.30">
    <property type="entry name" value="Riboflavin kinase-like"/>
    <property type="match status" value="1"/>
</dbReference>
<dbReference type="UniPathway" id="UPA00277">
    <property type="reaction ID" value="UER00407"/>
</dbReference>
<evidence type="ECO:0000256" key="7">
    <source>
        <dbReference type="ARBA" id="ARBA00022741"/>
    </source>
</evidence>
<keyword evidence="17" id="KW-1185">Reference proteome</keyword>
<dbReference type="OrthoDB" id="9803667at2"/>
<reference evidence="16 17" key="1">
    <citation type="submission" date="2017-08" db="EMBL/GenBank/DDBJ databases">
        <title>Complete Genome Sequence of Bacillus kochii Oregon-R-modENCODE STRAIN BDGP4, isolated from Drosophila melanogaster gut.</title>
        <authorList>
            <person name="Wan K.H."/>
            <person name="Yu C."/>
            <person name="Park S."/>
            <person name="Hammonds A.S."/>
            <person name="Booth B.W."/>
            <person name="Celniker S.E."/>
        </authorList>
    </citation>
    <scope>NUCLEOTIDE SEQUENCE [LARGE SCALE GENOMIC DNA]</scope>
    <source>
        <strain evidence="16 17">BDGP4</strain>
    </source>
</reference>
<dbReference type="InterPro" id="IPR014729">
    <property type="entry name" value="Rossmann-like_a/b/a_fold"/>
</dbReference>
<evidence type="ECO:0000256" key="1">
    <source>
        <dbReference type="ARBA" id="ARBA00004726"/>
    </source>
</evidence>
<sequence>MEVIKIVHPHNHTKDSWPPLSMALGFFDGVHLGHQKVMQNAKEKAAELGLKSAVMTFDPHPSAVLGDPQEQIRYITPINEKIKIVAQLGIDYLFIVHFSKAFANLDPEAFIDQYIIDLNVSHVSAGFDYTYGKFGKGTMDTIKTHAKGYFSTTTIPQLKRDNAKISSSLIRSYLKEGSVEKIPPLLGRYYTVSGPVVQGDQRGRQLGFPTANVAVSEDFITPPTGVYAVRIFVQGKWRKGVCNLGYKPTFHDDLKTPSIEVHIFDFDQDIYGEEVEVEWHQHIRDERKFNGIEALIEQIAKDKQATLDYFAKNNG</sequence>
<dbReference type="SUPFAM" id="SSF82114">
    <property type="entry name" value="Riboflavin kinase-like"/>
    <property type="match status" value="1"/>
</dbReference>
<evidence type="ECO:0000256" key="11">
    <source>
        <dbReference type="ARBA" id="ARBA00023268"/>
    </source>
</evidence>
<dbReference type="GO" id="GO:0009231">
    <property type="term" value="P:riboflavin biosynthetic process"/>
    <property type="evidence" value="ECO:0007669"/>
    <property type="project" value="InterPro"/>
</dbReference>
<keyword evidence="9 14" id="KW-0274">FAD</keyword>
<evidence type="ECO:0000256" key="3">
    <source>
        <dbReference type="ARBA" id="ARBA00022630"/>
    </source>
</evidence>
<comment type="catalytic activity">
    <reaction evidence="12 14">
        <text>riboflavin + ATP = FMN + ADP + H(+)</text>
        <dbReference type="Rhea" id="RHEA:14357"/>
        <dbReference type="ChEBI" id="CHEBI:15378"/>
        <dbReference type="ChEBI" id="CHEBI:30616"/>
        <dbReference type="ChEBI" id="CHEBI:57986"/>
        <dbReference type="ChEBI" id="CHEBI:58210"/>
        <dbReference type="ChEBI" id="CHEBI:456216"/>
        <dbReference type="EC" id="2.7.1.26"/>
    </reaction>
</comment>
<keyword evidence="5 14" id="KW-0808">Transferase</keyword>
<comment type="catalytic activity">
    <reaction evidence="13 14">
        <text>FMN + ATP + H(+) = FAD + diphosphate</text>
        <dbReference type="Rhea" id="RHEA:17237"/>
        <dbReference type="ChEBI" id="CHEBI:15378"/>
        <dbReference type="ChEBI" id="CHEBI:30616"/>
        <dbReference type="ChEBI" id="CHEBI:33019"/>
        <dbReference type="ChEBI" id="CHEBI:57692"/>
        <dbReference type="ChEBI" id="CHEBI:58210"/>
        <dbReference type="EC" id="2.7.7.2"/>
    </reaction>
</comment>
<dbReference type="EC" id="2.7.1.26" evidence="14"/>
<evidence type="ECO:0000256" key="4">
    <source>
        <dbReference type="ARBA" id="ARBA00022643"/>
    </source>
</evidence>
<dbReference type="NCBIfam" id="NF004160">
    <property type="entry name" value="PRK05627.1-3"/>
    <property type="match status" value="1"/>
</dbReference>
<dbReference type="InterPro" id="IPR015865">
    <property type="entry name" value="Riboflavin_kinase_bac/euk"/>
</dbReference>
<dbReference type="Gene3D" id="3.40.50.620">
    <property type="entry name" value="HUPs"/>
    <property type="match status" value="1"/>
</dbReference>
<name>A0A248TCP8_9BACI</name>
<gene>
    <name evidence="16" type="primary">ribF</name>
    <name evidence="16" type="ORF">CKF48_00380</name>
</gene>
<dbReference type="PANTHER" id="PTHR22749:SF6">
    <property type="entry name" value="RIBOFLAVIN KINASE"/>
    <property type="match status" value="1"/>
</dbReference>
<proteinExistence type="inferred from homology"/>
<keyword evidence="6 14" id="KW-0548">Nucleotidyltransferase</keyword>